<dbReference type="AlphaFoldDB" id="A0A931E068"/>
<evidence type="ECO:0008006" key="5">
    <source>
        <dbReference type="Google" id="ProtNLM"/>
    </source>
</evidence>
<feature type="transmembrane region" description="Helical" evidence="2">
    <location>
        <begin position="69"/>
        <end position="88"/>
    </location>
</feature>
<evidence type="ECO:0000256" key="1">
    <source>
        <dbReference type="SAM" id="MobiDB-lite"/>
    </source>
</evidence>
<name>A0A931E068_9CORY</name>
<dbReference type="EMBL" id="JADOUE010000001">
    <property type="protein sequence ID" value="MBG6121180.1"/>
    <property type="molecule type" value="Genomic_DNA"/>
</dbReference>
<feature type="compositionally biased region" description="Low complexity" evidence="1">
    <location>
        <begin position="155"/>
        <end position="173"/>
    </location>
</feature>
<keyword evidence="4" id="KW-1185">Reference proteome</keyword>
<evidence type="ECO:0000313" key="3">
    <source>
        <dbReference type="EMBL" id="MBG6121180.1"/>
    </source>
</evidence>
<accession>A0A931E068</accession>
<evidence type="ECO:0000313" key="4">
    <source>
        <dbReference type="Proteomes" id="UP000658613"/>
    </source>
</evidence>
<proteinExistence type="predicted"/>
<dbReference type="Proteomes" id="UP000658613">
    <property type="component" value="Unassembled WGS sequence"/>
</dbReference>
<feature type="compositionally biased region" description="Low complexity" evidence="1">
    <location>
        <begin position="118"/>
        <end position="143"/>
    </location>
</feature>
<evidence type="ECO:0000256" key="2">
    <source>
        <dbReference type="SAM" id="Phobius"/>
    </source>
</evidence>
<dbReference type="GO" id="GO:0005886">
    <property type="term" value="C:plasma membrane"/>
    <property type="evidence" value="ECO:0007669"/>
    <property type="project" value="UniProtKB-SubCell"/>
</dbReference>
<gene>
    <name evidence="3" type="ORF">IW254_000149</name>
</gene>
<comment type="caution">
    <text evidence="3">The sequence shown here is derived from an EMBL/GenBank/DDBJ whole genome shotgun (WGS) entry which is preliminary data.</text>
</comment>
<sequence>MINALPASTQILASNQIMALSDSDAAFLGLGFSFFILVMVLLIASFVFLIWGMIDVATKSNMDSNSKMLWIILIWFTSGIAGAIWIFWGRKHPEKWAPQHPPYQQGYYAPGAYPPAPNGQYPQAPYPQGQNPQNPYQQGSNPQAPCPQDQNLQNPYQQAPYQQGGYGQQPPQA</sequence>
<keyword evidence="2" id="KW-0812">Transmembrane</keyword>
<dbReference type="RefSeq" id="WP_196823802.1">
    <property type="nucleotide sequence ID" value="NZ_CP046980.1"/>
</dbReference>
<reference evidence="3" key="1">
    <citation type="submission" date="2020-11" db="EMBL/GenBank/DDBJ databases">
        <title>Sequencing the genomes of 1000 actinobacteria strains.</title>
        <authorList>
            <person name="Klenk H.-P."/>
        </authorList>
    </citation>
    <scope>NUCLEOTIDE SEQUENCE</scope>
    <source>
        <strain evidence="3">DSM 45632</strain>
    </source>
</reference>
<feature type="region of interest" description="Disordered" evidence="1">
    <location>
        <begin position="116"/>
        <end position="173"/>
    </location>
</feature>
<keyword evidence="2" id="KW-0472">Membrane</keyword>
<protein>
    <recommendedName>
        <fullName evidence="5">Cardiolipin synthase N-terminal domain-containing protein</fullName>
    </recommendedName>
</protein>
<feature type="transmembrane region" description="Helical" evidence="2">
    <location>
        <begin position="25"/>
        <end position="54"/>
    </location>
</feature>
<keyword evidence="2" id="KW-1133">Transmembrane helix</keyword>
<organism evidence="3 4">
    <name type="scientific">Corynebacterium aquatimens</name>
    <dbReference type="NCBI Taxonomy" id="1190508"/>
    <lineage>
        <taxon>Bacteria</taxon>
        <taxon>Bacillati</taxon>
        <taxon>Actinomycetota</taxon>
        <taxon>Actinomycetes</taxon>
        <taxon>Mycobacteriales</taxon>
        <taxon>Corynebacteriaceae</taxon>
        <taxon>Corynebacterium</taxon>
    </lineage>
</organism>